<keyword evidence="2" id="KW-1185">Reference proteome</keyword>
<protein>
    <submittedName>
        <fullName evidence="1">Uncharacterized protein</fullName>
    </submittedName>
</protein>
<evidence type="ECO:0000313" key="1">
    <source>
        <dbReference type="EMBL" id="QJC57657.1"/>
    </source>
</evidence>
<dbReference type="KEGG" id="pvac:HC248_02987"/>
<dbReference type="Proteomes" id="UP000502041">
    <property type="component" value="Chromosome"/>
</dbReference>
<dbReference type="AlphaFoldDB" id="A0A6H2HD20"/>
<organism evidence="1 2">
    <name type="scientific">Polaromonas vacuolata</name>
    <dbReference type="NCBI Taxonomy" id="37448"/>
    <lineage>
        <taxon>Bacteria</taxon>
        <taxon>Pseudomonadati</taxon>
        <taxon>Pseudomonadota</taxon>
        <taxon>Betaproteobacteria</taxon>
        <taxon>Burkholderiales</taxon>
        <taxon>Comamonadaceae</taxon>
        <taxon>Polaromonas</taxon>
    </lineage>
</organism>
<evidence type="ECO:0000313" key="2">
    <source>
        <dbReference type="Proteomes" id="UP000502041"/>
    </source>
</evidence>
<proteinExistence type="predicted"/>
<reference evidence="1 2" key="1">
    <citation type="submission" date="2020-04" db="EMBL/GenBank/DDBJ databases">
        <title>Complete genome of a Psychrophilic, Marine, Gas Vacuolate Bacterium Polaromonas vacuolata KCTC 22033T.</title>
        <authorList>
            <person name="Hwang K."/>
            <person name="Kim K.M."/>
        </authorList>
    </citation>
    <scope>NUCLEOTIDE SEQUENCE [LARGE SCALE GENOMIC DNA]</scope>
    <source>
        <strain evidence="1 2">KCTC 22033</strain>
    </source>
</reference>
<accession>A0A6H2HD20</accession>
<dbReference type="EMBL" id="CP051461">
    <property type="protein sequence ID" value="QJC57657.1"/>
    <property type="molecule type" value="Genomic_DNA"/>
</dbReference>
<gene>
    <name evidence="1" type="ORF">HC248_02987</name>
</gene>
<sequence length="81" mass="8460">MQVIVMDHSAAISDCCNDADTAAKTGQTCKTAQSCAPLGTFADALLDAKNIRPLAVVPQLAGVLFMPSADQSSIWRPPLLS</sequence>
<name>A0A6H2HD20_9BURK</name>